<comment type="caution">
    <text evidence="2">The sequence shown here is derived from an EMBL/GenBank/DDBJ whole genome shotgun (WGS) entry which is preliminary data.</text>
</comment>
<sequence length="66" mass="6950">MLTKLFVNTKIVLENYKNNEQGVTAIEYGLIAAAIAIVVGAAVTPLGAQLKLVFESITTTLTTATP</sequence>
<evidence type="ECO:0000256" key="1">
    <source>
        <dbReference type="SAM" id="Phobius"/>
    </source>
</evidence>
<proteinExistence type="predicted"/>
<feature type="transmembrane region" description="Helical" evidence="1">
    <location>
        <begin position="28"/>
        <end position="48"/>
    </location>
</feature>
<dbReference type="AlphaFoldDB" id="A0A2N7F9U8"/>
<dbReference type="RefSeq" id="WP_102516780.1">
    <property type="nucleotide sequence ID" value="NZ_CAWNSM010000033.1"/>
</dbReference>
<gene>
    <name evidence="2" type="ORF">BCU17_21835</name>
</gene>
<name>A0A2N7F9U8_VIBSP</name>
<reference evidence="3" key="1">
    <citation type="submission" date="2016-07" db="EMBL/GenBank/DDBJ databases">
        <title>Nontailed viruses are major unrecognized killers of bacteria in the ocean.</title>
        <authorList>
            <person name="Kauffman K."/>
            <person name="Hussain F."/>
            <person name="Yang J."/>
            <person name="Arevalo P."/>
            <person name="Brown J."/>
            <person name="Cutler M."/>
            <person name="Kelly L."/>
            <person name="Polz M.F."/>
        </authorList>
    </citation>
    <scope>NUCLEOTIDE SEQUENCE [LARGE SCALE GENOMIC DNA]</scope>
    <source>
        <strain evidence="3">10N.261.55.E11</strain>
    </source>
</reference>
<dbReference type="InterPro" id="IPR007047">
    <property type="entry name" value="Flp_Fap"/>
</dbReference>
<keyword evidence="1" id="KW-0812">Transmembrane</keyword>
<dbReference type="EMBL" id="MCWU01000033">
    <property type="protein sequence ID" value="PMJ64321.1"/>
    <property type="molecule type" value="Genomic_DNA"/>
</dbReference>
<accession>A0A2N7F9U8</accession>
<dbReference type="Pfam" id="PF04964">
    <property type="entry name" value="Flp_Fap"/>
    <property type="match status" value="1"/>
</dbReference>
<keyword evidence="1" id="KW-0472">Membrane</keyword>
<dbReference type="Proteomes" id="UP000235330">
    <property type="component" value="Unassembled WGS sequence"/>
</dbReference>
<evidence type="ECO:0000313" key="3">
    <source>
        <dbReference type="Proteomes" id="UP000235330"/>
    </source>
</evidence>
<keyword evidence="1" id="KW-1133">Transmembrane helix</keyword>
<organism evidence="2 3">
    <name type="scientific">Vibrio splendidus</name>
    <dbReference type="NCBI Taxonomy" id="29497"/>
    <lineage>
        <taxon>Bacteria</taxon>
        <taxon>Pseudomonadati</taxon>
        <taxon>Pseudomonadota</taxon>
        <taxon>Gammaproteobacteria</taxon>
        <taxon>Vibrionales</taxon>
        <taxon>Vibrionaceae</taxon>
        <taxon>Vibrio</taxon>
    </lineage>
</organism>
<evidence type="ECO:0000313" key="2">
    <source>
        <dbReference type="EMBL" id="PMJ64321.1"/>
    </source>
</evidence>
<protein>
    <submittedName>
        <fullName evidence="2">Pilus assembly protein</fullName>
    </submittedName>
</protein>